<organism evidence="1 2">
    <name type="scientific">Anopheles minimus</name>
    <dbReference type="NCBI Taxonomy" id="112268"/>
    <lineage>
        <taxon>Eukaryota</taxon>
        <taxon>Metazoa</taxon>
        <taxon>Ecdysozoa</taxon>
        <taxon>Arthropoda</taxon>
        <taxon>Hexapoda</taxon>
        <taxon>Insecta</taxon>
        <taxon>Pterygota</taxon>
        <taxon>Neoptera</taxon>
        <taxon>Endopterygota</taxon>
        <taxon>Diptera</taxon>
        <taxon>Nematocera</taxon>
        <taxon>Culicoidea</taxon>
        <taxon>Culicidae</taxon>
        <taxon>Anophelinae</taxon>
        <taxon>Anopheles</taxon>
    </lineage>
</organism>
<keyword evidence="2" id="KW-1185">Reference proteome</keyword>
<sequence>MDPLFRFVWDETARIRTHLMWMYTYYHCWNIYNPSIVYLRQHSWEFMRTNIDYVTQAWANLNTLIESNDRPELRALLDSMEQYRPIWHTVKTF</sequence>
<dbReference type="EnsemblMetazoa" id="AMIN006250-RA">
    <property type="protein sequence ID" value="AMIN006250-PA"/>
    <property type="gene ID" value="AMIN006250"/>
</dbReference>
<dbReference type="VEuPathDB" id="VectorBase:AMIN006250"/>
<protein>
    <submittedName>
        <fullName evidence="1">Uncharacterized protein</fullName>
    </submittedName>
</protein>
<dbReference type="AlphaFoldDB" id="A0A182W7C8"/>
<reference evidence="1" key="2">
    <citation type="submission" date="2020-05" db="UniProtKB">
        <authorList>
            <consortium name="EnsemblMetazoa"/>
        </authorList>
    </citation>
    <scope>IDENTIFICATION</scope>
    <source>
        <strain evidence="1">MINIMUS1</strain>
    </source>
</reference>
<proteinExistence type="predicted"/>
<evidence type="ECO:0000313" key="1">
    <source>
        <dbReference type="EnsemblMetazoa" id="AMIN006250-PA"/>
    </source>
</evidence>
<evidence type="ECO:0000313" key="2">
    <source>
        <dbReference type="Proteomes" id="UP000075920"/>
    </source>
</evidence>
<reference evidence="2" key="1">
    <citation type="submission" date="2013-03" db="EMBL/GenBank/DDBJ databases">
        <title>The Genome Sequence of Anopheles minimus MINIMUS1.</title>
        <authorList>
            <consortium name="The Broad Institute Genomics Platform"/>
            <person name="Neafsey D.E."/>
            <person name="Walton C."/>
            <person name="Walker B."/>
            <person name="Young S.K."/>
            <person name="Zeng Q."/>
            <person name="Gargeya S."/>
            <person name="Fitzgerald M."/>
            <person name="Haas B."/>
            <person name="Abouelleil A."/>
            <person name="Allen A.W."/>
            <person name="Alvarado L."/>
            <person name="Arachchi H.M."/>
            <person name="Berlin A.M."/>
            <person name="Chapman S.B."/>
            <person name="Gainer-Dewar J."/>
            <person name="Goldberg J."/>
            <person name="Griggs A."/>
            <person name="Gujja S."/>
            <person name="Hansen M."/>
            <person name="Howarth C."/>
            <person name="Imamovic A."/>
            <person name="Ireland A."/>
            <person name="Larimer J."/>
            <person name="McCowan C."/>
            <person name="Murphy C."/>
            <person name="Pearson M."/>
            <person name="Poon T.W."/>
            <person name="Priest M."/>
            <person name="Roberts A."/>
            <person name="Saif S."/>
            <person name="Shea T."/>
            <person name="Sisk P."/>
            <person name="Sykes S."/>
            <person name="Wortman J."/>
            <person name="Nusbaum C."/>
            <person name="Birren B."/>
        </authorList>
    </citation>
    <scope>NUCLEOTIDE SEQUENCE [LARGE SCALE GENOMIC DNA]</scope>
    <source>
        <strain evidence="2">MINIMUS1</strain>
    </source>
</reference>
<accession>A0A182W7C8</accession>
<name>A0A182W7C8_9DIPT</name>
<dbReference type="Proteomes" id="UP000075920">
    <property type="component" value="Unassembled WGS sequence"/>
</dbReference>